<protein>
    <recommendedName>
        <fullName evidence="9">L domain-like protein</fullName>
    </recommendedName>
</protein>
<dbReference type="SMART" id="SM00369">
    <property type="entry name" value="LRR_TYP"/>
    <property type="match status" value="6"/>
</dbReference>
<feature type="region of interest" description="Disordered" evidence="6">
    <location>
        <begin position="1"/>
        <end position="67"/>
    </location>
</feature>
<evidence type="ECO:0000256" key="3">
    <source>
        <dbReference type="ARBA" id="ARBA00022729"/>
    </source>
</evidence>
<dbReference type="Gene3D" id="3.80.10.10">
    <property type="entry name" value="Ribonuclease Inhibitor"/>
    <property type="match status" value="2"/>
</dbReference>
<evidence type="ECO:0000256" key="7">
    <source>
        <dbReference type="SAM" id="Phobius"/>
    </source>
</evidence>
<feature type="transmembrane region" description="Helical" evidence="7">
    <location>
        <begin position="202"/>
        <end position="224"/>
    </location>
</feature>
<dbReference type="GO" id="GO:0016020">
    <property type="term" value="C:membrane"/>
    <property type="evidence" value="ECO:0007669"/>
    <property type="project" value="UniProtKB-SubCell"/>
</dbReference>
<comment type="subcellular location">
    <subcellularLocation>
        <location evidence="1">Membrane</location>
    </subcellularLocation>
</comment>
<keyword evidence="7" id="KW-0812">Transmembrane</keyword>
<keyword evidence="7" id="KW-1133">Transmembrane helix</keyword>
<dbReference type="InterPro" id="IPR050647">
    <property type="entry name" value="Plant_LRR-RLKs"/>
</dbReference>
<organism evidence="8">
    <name type="scientific">Grammatophora oceanica</name>
    <dbReference type="NCBI Taxonomy" id="210454"/>
    <lineage>
        <taxon>Eukaryota</taxon>
        <taxon>Sar</taxon>
        <taxon>Stramenopiles</taxon>
        <taxon>Ochrophyta</taxon>
        <taxon>Bacillariophyta</taxon>
        <taxon>Fragilariophyceae</taxon>
        <taxon>Fragilariophycidae</taxon>
        <taxon>Rhabdonematales</taxon>
        <taxon>Grammatophoraceae</taxon>
        <taxon>Grammatophora</taxon>
    </lineage>
</organism>
<evidence type="ECO:0000256" key="4">
    <source>
        <dbReference type="ARBA" id="ARBA00022737"/>
    </source>
</evidence>
<gene>
    <name evidence="8" type="ORF">GOCE00092_LOCUS10491</name>
</gene>
<evidence type="ECO:0000313" key="8">
    <source>
        <dbReference type="EMBL" id="CAD9281580.1"/>
    </source>
</evidence>
<feature type="compositionally biased region" description="Basic and acidic residues" evidence="6">
    <location>
        <begin position="13"/>
        <end position="24"/>
    </location>
</feature>
<name>A0A7S1UXP7_9STRA</name>
<feature type="compositionally biased region" description="Polar residues" evidence="6">
    <location>
        <begin position="1"/>
        <end position="12"/>
    </location>
</feature>
<dbReference type="AlphaFoldDB" id="A0A7S1UXP7"/>
<evidence type="ECO:0000256" key="2">
    <source>
        <dbReference type="ARBA" id="ARBA00022614"/>
    </source>
</evidence>
<accession>A0A7S1UXP7</accession>
<dbReference type="InterPro" id="IPR003591">
    <property type="entry name" value="Leu-rich_rpt_typical-subtyp"/>
</dbReference>
<dbReference type="InterPro" id="IPR032675">
    <property type="entry name" value="LRR_dom_sf"/>
</dbReference>
<reference evidence="8" key="1">
    <citation type="submission" date="2021-01" db="EMBL/GenBank/DDBJ databases">
        <authorList>
            <person name="Corre E."/>
            <person name="Pelletier E."/>
            <person name="Niang G."/>
            <person name="Scheremetjew M."/>
            <person name="Finn R."/>
            <person name="Kale V."/>
            <person name="Holt S."/>
            <person name="Cochrane G."/>
            <person name="Meng A."/>
            <person name="Brown T."/>
            <person name="Cohen L."/>
        </authorList>
    </citation>
    <scope>NUCLEOTIDE SEQUENCE</scope>
    <source>
        <strain evidence="8">CCMP 410</strain>
    </source>
</reference>
<dbReference type="InterPro" id="IPR001611">
    <property type="entry name" value="Leu-rich_rpt"/>
</dbReference>
<evidence type="ECO:0000256" key="6">
    <source>
        <dbReference type="SAM" id="MobiDB-lite"/>
    </source>
</evidence>
<dbReference type="SUPFAM" id="SSF52058">
    <property type="entry name" value="L domain-like"/>
    <property type="match status" value="1"/>
</dbReference>
<dbReference type="GO" id="GO:0009653">
    <property type="term" value="P:anatomical structure morphogenesis"/>
    <property type="evidence" value="ECO:0007669"/>
    <property type="project" value="UniProtKB-ARBA"/>
</dbReference>
<dbReference type="FunFam" id="3.80.10.10:FF:000095">
    <property type="entry name" value="LRR receptor-like serine/threonine-protein kinase GSO1"/>
    <property type="match status" value="1"/>
</dbReference>
<dbReference type="FunFam" id="3.80.10.10:FF:000400">
    <property type="entry name" value="Nuclear pore complex protein NUP107"/>
    <property type="match status" value="1"/>
</dbReference>
<dbReference type="EMBL" id="HBGK01020615">
    <property type="protein sequence ID" value="CAD9281580.1"/>
    <property type="molecule type" value="Transcribed_RNA"/>
</dbReference>
<dbReference type="Pfam" id="PF13855">
    <property type="entry name" value="LRR_8"/>
    <property type="match status" value="2"/>
</dbReference>
<keyword evidence="4" id="KW-0677">Repeat</keyword>
<keyword evidence="5 7" id="KW-0472">Membrane</keyword>
<feature type="region of interest" description="Disordered" evidence="6">
    <location>
        <begin position="124"/>
        <end position="161"/>
    </location>
</feature>
<sequence length="728" mass="78979">MSLNTFDKTQTQYERRMARQRQLDAMEAAASGNQSPYTDSPPGGVGSADQSLQNSIHSHASSQIAPPEAMENARRFLWDEDDSASDMNSAAYGNLVAGSGSGEDTGGGGGGGFFSRMFGGGKRDATSNKKNLAPARQSWMHDAQPSGESEEYIKSRGNGGGSSNPISAIGDCCLGTFHTLIGACAIISEQISACIGGLNPKVIMCVCFGTCGLALFVFGIVALLHRFTGASASSGSIINEQRYQDIRQNVLDSSFTAVGHLDTQGTAQNLALRWLTDYDGAHLETDDDAILQRYALAVFYFSTYLNAELRDQDDAGDRGGASDGWKDMTYWMTEKGICLWNGVSCPPHLHEGQEEMHYNENSNVVRLNLTANNVQGTLPSELVALENLESLDLSKNGLTGTIPSSIADLKLLKELYLQDNELDGTLATEFGRLGQLRDLFLGTNGLRGSIPTQLGDLTELRALGLDENFLDGTIPEQVYKLRNLMILYLDSNDLTGTISPSLVNLKEMIDLRLRKNFLKGTIPSEMGDLTKLELFYLDDNALTGTIPDTWQTLTHVQEIQLYKNKLKGPLPASFASLKDLKVLYLDNNQLSGTIPVTYGALGDLTTFYLFNNKLNGTLPAEVGQMEDLKDFQLYNNDFSGPLPASLGNNFRLEKLEFQENGFTGTIPTNLGQLESLSMLKAYKNKLTGAVPGIVCALTDAHDLSFFATDCNVDKGGTIECACCTSCYP</sequence>
<feature type="compositionally biased region" description="Polar residues" evidence="6">
    <location>
        <begin position="48"/>
        <end position="64"/>
    </location>
</feature>
<evidence type="ECO:0000256" key="5">
    <source>
        <dbReference type="ARBA" id="ARBA00023136"/>
    </source>
</evidence>
<evidence type="ECO:0008006" key="9">
    <source>
        <dbReference type="Google" id="ProtNLM"/>
    </source>
</evidence>
<proteinExistence type="predicted"/>
<keyword evidence="2" id="KW-0433">Leucine-rich repeat</keyword>
<keyword evidence="3" id="KW-0732">Signal</keyword>
<dbReference type="Pfam" id="PF00560">
    <property type="entry name" value="LRR_1"/>
    <property type="match status" value="1"/>
</dbReference>
<evidence type="ECO:0000256" key="1">
    <source>
        <dbReference type="ARBA" id="ARBA00004370"/>
    </source>
</evidence>
<dbReference type="PANTHER" id="PTHR48056">
    <property type="entry name" value="LRR RECEPTOR-LIKE SERINE/THREONINE-PROTEIN KINASE-RELATED"/>
    <property type="match status" value="1"/>
</dbReference>